<dbReference type="AlphaFoldDB" id="A0A2B4SGQ8"/>
<dbReference type="EMBL" id="LSMT01000096">
    <property type="protein sequence ID" value="PFX27768.1"/>
    <property type="molecule type" value="Genomic_DNA"/>
</dbReference>
<feature type="compositionally biased region" description="Basic and acidic residues" evidence="1">
    <location>
        <begin position="227"/>
        <end position="238"/>
    </location>
</feature>
<feature type="region of interest" description="Disordered" evidence="1">
    <location>
        <begin position="192"/>
        <end position="263"/>
    </location>
</feature>
<reference evidence="3" key="1">
    <citation type="journal article" date="2017" name="bioRxiv">
        <title>Comparative analysis of the genomes of Stylophora pistillata and Acropora digitifera provides evidence for extensive differences between species of corals.</title>
        <authorList>
            <person name="Voolstra C.R."/>
            <person name="Li Y."/>
            <person name="Liew Y.J."/>
            <person name="Baumgarten S."/>
            <person name="Zoccola D."/>
            <person name="Flot J.-F."/>
            <person name="Tambutte S."/>
            <person name="Allemand D."/>
            <person name="Aranda M."/>
        </authorList>
    </citation>
    <scope>NUCLEOTIDE SEQUENCE [LARGE SCALE GENOMIC DNA]</scope>
</reference>
<gene>
    <name evidence="2" type="ORF">AWC38_SpisGene7517</name>
</gene>
<protein>
    <recommendedName>
        <fullName evidence="4">SAM domain-containing protein</fullName>
    </recommendedName>
</protein>
<accession>A0A2B4SGQ8</accession>
<evidence type="ECO:0000256" key="1">
    <source>
        <dbReference type="SAM" id="MobiDB-lite"/>
    </source>
</evidence>
<evidence type="ECO:0008006" key="4">
    <source>
        <dbReference type="Google" id="ProtNLM"/>
    </source>
</evidence>
<name>A0A2B4SGQ8_STYPI</name>
<feature type="compositionally biased region" description="Low complexity" evidence="1">
    <location>
        <begin position="201"/>
        <end position="214"/>
    </location>
</feature>
<keyword evidence="3" id="KW-1185">Reference proteome</keyword>
<evidence type="ECO:0000313" key="3">
    <source>
        <dbReference type="Proteomes" id="UP000225706"/>
    </source>
</evidence>
<dbReference type="Proteomes" id="UP000225706">
    <property type="component" value="Unassembled WGS sequence"/>
</dbReference>
<sequence length="263" mass="28590">MTSSDFKKWCSNNGLKEGTTEILKNNDQDSQDALKLVHAEDVGALDLTLGQRKLFMQAFNLLNGNDQDHKTEVKHSSESTPITTKSLANDSGLEDLFKKIGGISMDNPLLTLGATEQPLSVPLERVDNNPQVFLGTQHQAQSKKEGETEPLLIPDFKGTATYDGSVEDEQEIGGSPGARIVLRAPRSKPKLETFHCPSRVSSTSSEEMASSSEDSASEDPINIAKGRGADLKEPEKAEIAGTRKVQRNQAGGKKLFADKRILK</sequence>
<comment type="caution">
    <text evidence="2">The sequence shown here is derived from an EMBL/GenBank/DDBJ whole genome shotgun (WGS) entry which is preliminary data.</text>
</comment>
<evidence type="ECO:0000313" key="2">
    <source>
        <dbReference type="EMBL" id="PFX27768.1"/>
    </source>
</evidence>
<organism evidence="2 3">
    <name type="scientific">Stylophora pistillata</name>
    <name type="common">Smooth cauliflower coral</name>
    <dbReference type="NCBI Taxonomy" id="50429"/>
    <lineage>
        <taxon>Eukaryota</taxon>
        <taxon>Metazoa</taxon>
        <taxon>Cnidaria</taxon>
        <taxon>Anthozoa</taxon>
        <taxon>Hexacorallia</taxon>
        <taxon>Scleractinia</taxon>
        <taxon>Astrocoeniina</taxon>
        <taxon>Pocilloporidae</taxon>
        <taxon>Stylophora</taxon>
    </lineage>
</organism>
<proteinExistence type="predicted"/>